<reference evidence="2" key="1">
    <citation type="submission" date="2020-02" db="EMBL/GenBank/DDBJ databases">
        <authorList>
            <person name="Meier V. D."/>
        </authorList>
    </citation>
    <scope>NUCLEOTIDE SEQUENCE</scope>
    <source>
        <strain evidence="2">AVDCRST_MAG52</strain>
    </source>
</reference>
<feature type="region of interest" description="Disordered" evidence="1">
    <location>
        <begin position="104"/>
        <end position="217"/>
    </location>
</feature>
<sequence>ERAGLGDAGAEPVGRPVQPHRAGRPVRGAASYRAPSLRRPALRPPAVGCPRVGADPVRLPAAAPPAAAPGPGDHRGGADLHAVAGGGHRLAVPLVHRLHRRRRGVERGHLHPGGGRARRGGQRAGDRPVVLRGAADRCRGVGPQQPAPTRRGAADRGPRPPGGAGGLLGGAVEHRGGGLRHRGRHRGLRAVLRRRAPGGHRPAAGRPGPPLVRQHPV</sequence>
<dbReference type="AlphaFoldDB" id="A0A6J4J410"/>
<gene>
    <name evidence="2" type="ORF">AVDCRST_MAG52-3064</name>
</gene>
<feature type="non-terminal residue" evidence="2">
    <location>
        <position position="1"/>
    </location>
</feature>
<evidence type="ECO:0000256" key="1">
    <source>
        <dbReference type="SAM" id="MobiDB-lite"/>
    </source>
</evidence>
<protein>
    <submittedName>
        <fullName evidence="2">Uncharacterized protein</fullName>
    </submittedName>
</protein>
<feature type="non-terminal residue" evidence="2">
    <location>
        <position position="217"/>
    </location>
</feature>
<evidence type="ECO:0000313" key="2">
    <source>
        <dbReference type="EMBL" id="CAA9268330.1"/>
    </source>
</evidence>
<accession>A0A6J4J410</accession>
<proteinExistence type="predicted"/>
<name>A0A6J4J410_9ACTN</name>
<feature type="compositionally biased region" description="Basic residues" evidence="1">
    <location>
        <begin position="177"/>
        <end position="198"/>
    </location>
</feature>
<dbReference type="EMBL" id="CADCTN010000211">
    <property type="protein sequence ID" value="CAA9268330.1"/>
    <property type="molecule type" value="Genomic_DNA"/>
</dbReference>
<feature type="region of interest" description="Disordered" evidence="1">
    <location>
        <begin position="1"/>
        <end position="49"/>
    </location>
</feature>
<organism evidence="2">
    <name type="scientific">uncultured Blastococcus sp</name>
    <dbReference type="NCBI Taxonomy" id="217144"/>
    <lineage>
        <taxon>Bacteria</taxon>
        <taxon>Bacillati</taxon>
        <taxon>Actinomycetota</taxon>
        <taxon>Actinomycetes</taxon>
        <taxon>Geodermatophilales</taxon>
        <taxon>Geodermatophilaceae</taxon>
        <taxon>Blastococcus</taxon>
        <taxon>environmental samples</taxon>
    </lineage>
</organism>